<evidence type="ECO:0000256" key="6">
    <source>
        <dbReference type="PROSITE-ProRule" id="PRU00546"/>
    </source>
</evidence>
<evidence type="ECO:0000256" key="1">
    <source>
        <dbReference type="ARBA" id="ARBA00022490"/>
    </source>
</evidence>
<dbReference type="InterPro" id="IPR036410">
    <property type="entry name" value="HSP_DnaJ_Cys-rich_dom_sf"/>
</dbReference>
<dbReference type="OrthoDB" id="10250354at2759"/>
<evidence type="ECO:0000256" key="3">
    <source>
        <dbReference type="ARBA" id="ARBA00022737"/>
    </source>
</evidence>
<evidence type="ECO:0000259" key="8">
    <source>
        <dbReference type="PROSITE" id="PS51188"/>
    </source>
</evidence>
<dbReference type="InterPro" id="IPR001305">
    <property type="entry name" value="HSP_DnaJ_Cys-rich_dom"/>
</dbReference>
<dbReference type="PANTHER" id="PTHR44145:SF3">
    <property type="entry name" value="DNAJ HOMOLOG SUBFAMILY A MEMBER 3, MITOCHONDRIAL"/>
    <property type="match status" value="1"/>
</dbReference>
<keyword evidence="5" id="KW-0143">Chaperone</keyword>
<dbReference type="AlphaFoldDB" id="A0A1R0GQQ9"/>
<evidence type="ECO:0000256" key="4">
    <source>
        <dbReference type="ARBA" id="ARBA00023016"/>
    </source>
</evidence>
<protein>
    <submittedName>
        <fullName evidence="9">Chaperone protein DnaJ</fullName>
    </submittedName>
</protein>
<dbReference type="PROSITE" id="PS00636">
    <property type="entry name" value="DNAJ_1"/>
    <property type="match status" value="1"/>
</dbReference>
<organism evidence="9 10">
    <name type="scientific">Smittium mucronatum</name>
    <dbReference type="NCBI Taxonomy" id="133383"/>
    <lineage>
        <taxon>Eukaryota</taxon>
        <taxon>Fungi</taxon>
        <taxon>Fungi incertae sedis</taxon>
        <taxon>Zoopagomycota</taxon>
        <taxon>Kickxellomycotina</taxon>
        <taxon>Harpellomycetes</taxon>
        <taxon>Harpellales</taxon>
        <taxon>Legeriomycetaceae</taxon>
        <taxon>Smittium</taxon>
    </lineage>
</organism>
<comment type="caution">
    <text evidence="9">The sequence shown here is derived from an EMBL/GenBank/DDBJ whole genome shotgun (WGS) entry which is preliminary data.</text>
</comment>
<keyword evidence="1" id="KW-0963">Cytoplasm</keyword>
<dbReference type="SUPFAM" id="SSF46565">
    <property type="entry name" value="Chaperone J-domain"/>
    <property type="match status" value="1"/>
</dbReference>
<dbReference type="CDD" id="cd10719">
    <property type="entry name" value="DnaJ_zf"/>
    <property type="match status" value="1"/>
</dbReference>
<gene>
    <name evidence="9" type="ORF">AYI68_g6749</name>
</gene>
<dbReference type="InterPro" id="IPR051938">
    <property type="entry name" value="Apopto_cytoskel_mod"/>
</dbReference>
<keyword evidence="6" id="KW-0862">Zinc</keyword>
<dbReference type="InterPro" id="IPR018253">
    <property type="entry name" value="DnaJ_domain_CS"/>
</dbReference>
<dbReference type="STRING" id="133383.A0A1R0GQQ9"/>
<reference evidence="9 10" key="1">
    <citation type="journal article" date="2016" name="Mol. Biol. Evol.">
        <title>Genome-Wide Survey of Gut Fungi (Harpellales) Reveals the First Horizontally Transferred Ubiquitin Gene from a Mosquito Host.</title>
        <authorList>
            <person name="Wang Y."/>
            <person name="White M.M."/>
            <person name="Kvist S."/>
            <person name="Moncalvo J.M."/>
        </authorList>
    </citation>
    <scope>NUCLEOTIDE SEQUENCE [LARGE SCALE GENOMIC DNA]</scope>
    <source>
        <strain evidence="9 10">ALG-7-W6</strain>
    </source>
</reference>
<sequence length="290" mass="31048">MVLEISRFVSRNPTRCSQKLLPRRSFHSRSLPSHNCSTKLLNNLFVSRSSSIPSTNLFVRFGTIGSQPKSLFHTSNVSRKDDYYDILGVSKSASVSEIKKSYYQLAKKYHPDVNKEAGAKEKFHKIQEAYDTLSDESKRSNYDQFGSADFQGGFGGQGFPGFGGGRASGGAAPSMDDIFSQIFGSGFSQRSGAGASGFGSGPMNRGSFKSTGEDIEYSVRISFEEAVSGKSTTLSTAPVLECEECHGHGTKKGAKATTCPSCKGTGQQTYSMGGFHVRQACSTCGGSGTT</sequence>
<feature type="zinc finger region" description="CR-type" evidence="6">
    <location>
        <begin position="229"/>
        <end position="290"/>
    </location>
</feature>
<name>A0A1R0GQQ9_9FUNG</name>
<keyword evidence="4" id="KW-0346">Stress response</keyword>
<evidence type="ECO:0000256" key="5">
    <source>
        <dbReference type="ARBA" id="ARBA00023186"/>
    </source>
</evidence>
<dbReference type="EMBL" id="LSSL01004819">
    <property type="protein sequence ID" value="OLY79188.1"/>
    <property type="molecule type" value="Genomic_DNA"/>
</dbReference>
<dbReference type="Gene3D" id="1.10.287.110">
    <property type="entry name" value="DnaJ domain"/>
    <property type="match status" value="1"/>
</dbReference>
<dbReference type="GO" id="GO:0031072">
    <property type="term" value="F:heat shock protein binding"/>
    <property type="evidence" value="ECO:0007669"/>
    <property type="project" value="InterPro"/>
</dbReference>
<dbReference type="GO" id="GO:0051082">
    <property type="term" value="F:unfolded protein binding"/>
    <property type="evidence" value="ECO:0007669"/>
    <property type="project" value="InterPro"/>
</dbReference>
<keyword evidence="3" id="KW-0677">Repeat</keyword>
<dbReference type="Pfam" id="PF00226">
    <property type="entry name" value="DnaJ"/>
    <property type="match status" value="1"/>
</dbReference>
<dbReference type="GO" id="GO:0008270">
    <property type="term" value="F:zinc ion binding"/>
    <property type="evidence" value="ECO:0007669"/>
    <property type="project" value="UniProtKB-KW"/>
</dbReference>
<dbReference type="PRINTS" id="PR00625">
    <property type="entry name" value="JDOMAIN"/>
</dbReference>
<keyword evidence="2" id="KW-0235">DNA replication</keyword>
<evidence type="ECO:0000256" key="2">
    <source>
        <dbReference type="ARBA" id="ARBA00022705"/>
    </source>
</evidence>
<proteinExistence type="predicted"/>
<dbReference type="Gene3D" id="2.10.230.10">
    <property type="entry name" value="Heat shock protein DnaJ, cysteine-rich domain"/>
    <property type="match status" value="1"/>
</dbReference>
<dbReference type="InterPro" id="IPR036869">
    <property type="entry name" value="J_dom_sf"/>
</dbReference>
<dbReference type="Gene3D" id="2.60.260.20">
    <property type="entry name" value="Urease metallochaperone UreE, N-terminal domain"/>
    <property type="match status" value="1"/>
</dbReference>
<feature type="domain" description="CR-type" evidence="8">
    <location>
        <begin position="229"/>
        <end position="290"/>
    </location>
</feature>
<dbReference type="PANTHER" id="PTHR44145">
    <property type="entry name" value="DNAJ HOMOLOG SUBFAMILY A MEMBER 3, MITOCHONDRIAL"/>
    <property type="match status" value="1"/>
</dbReference>
<dbReference type="PROSITE" id="PS50076">
    <property type="entry name" value="DNAJ_2"/>
    <property type="match status" value="1"/>
</dbReference>
<keyword evidence="6" id="KW-0863">Zinc-finger</keyword>
<dbReference type="CDD" id="cd06257">
    <property type="entry name" value="DnaJ"/>
    <property type="match status" value="1"/>
</dbReference>
<dbReference type="SUPFAM" id="SSF57938">
    <property type="entry name" value="DnaJ/Hsp40 cysteine-rich domain"/>
    <property type="match status" value="1"/>
</dbReference>
<feature type="non-terminal residue" evidence="9">
    <location>
        <position position="290"/>
    </location>
</feature>
<dbReference type="InterPro" id="IPR001623">
    <property type="entry name" value="DnaJ_domain"/>
</dbReference>
<evidence type="ECO:0000313" key="9">
    <source>
        <dbReference type="EMBL" id="OLY79188.1"/>
    </source>
</evidence>
<keyword evidence="6" id="KW-0479">Metal-binding</keyword>
<accession>A0A1R0GQQ9</accession>
<evidence type="ECO:0000313" key="10">
    <source>
        <dbReference type="Proteomes" id="UP000187455"/>
    </source>
</evidence>
<dbReference type="FunFam" id="1.10.287.110:FF:000031">
    <property type="entry name" value="Molecular chaperone DnaJ"/>
    <property type="match status" value="1"/>
</dbReference>
<dbReference type="Proteomes" id="UP000187455">
    <property type="component" value="Unassembled WGS sequence"/>
</dbReference>
<dbReference type="GO" id="GO:0006260">
    <property type="term" value="P:DNA replication"/>
    <property type="evidence" value="ECO:0007669"/>
    <property type="project" value="UniProtKB-KW"/>
</dbReference>
<dbReference type="PROSITE" id="PS51188">
    <property type="entry name" value="ZF_CR"/>
    <property type="match status" value="1"/>
</dbReference>
<dbReference type="SMART" id="SM00271">
    <property type="entry name" value="DnaJ"/>
    <property type="match status" value="1"/>
</dbReference>
<evidence type="ECO:0000259" key="7">
    <source>
        <dbReference type="PROSITE" id="PS50076"/>
    </source>
</evidence>
<keyword evidence="10" id="KW-1185">Reference proteome</keyword>
<feature type="domain" description="J" evidence="7">
    <location>
        <begin position="82"/>
        <end position="146"/>
    </location>
</feature>